<gene>
    <name evidence="1" type="ORF">H5410_036483</name>
</gene>
<organism evidence="1 2">
    <name type="scientific">Solanum commersonii</name>
    <name type="common">Commerson's wild potato</name>
    <name type="synonym">Commerson's nightshade</name>
    <dbReference type="NCBI Taxonomy" id="4109"/>
    <lineage>
        <taxon>Eukaryota</taxon>
        <taxon>Viridiplantae</taxon>
        <taxon>Streptophyta</taxon>
        <taxon>Embryophyta</taxon>
        <taxon>Tracheophyta</taxon>
        <taxon>Spermatophyta</taxon>
        <taxon>Magnoliopsida</taxon>
        <taxon>eudicotyledons</taxon>
        <taxon>Gunneridae</taxon>
        <taxon>Pentapetalae</taxon>
        <taxon>asterids</taxon>
        <taxon>lamiids</taxon>
        <taxon>Solanales</taxon>
        <taxon>Solanaceae</taxon>
        <taxon>Solanoideae</taxon>
        <taxon>Solaneae</taxon>
        <taxon>Solanum</taxon>
    </lineage>
</organism>
<reference evidence="1 2" key="1">
    <citation type="submission" date="2020-09" db="EMBL/GenBank/DDBJ databases">
        <title>De no assembly of potato wild relative species, Solanum commersonii.</title>
        <authorList>
            <person name="Cho K."/>
        </authorList>
    </citation>
    <scope>NUCLEOTIDE SEQUENCE [LARGE SCALE GENOMIC DNA]</scope>
    <source>
        <strain evidence="1">LZ3.2</strain>
        <tissue evidence="1">Leaf</tissue>
    </source>
</reference>
<evidence type="ECO:0000313" key="1">
    <source>
        <dbReference type="EMBL" id="KAG5595251.1"/>
    </source>
</evidence>
<proteinExistence type="predicted"/>
<dbReference type="AlphaFoldDB" id="A0A9J5Y3M9"/>
<name>A0A9J5Y3M9_SOLCO</name>
<accession>A0A9J5Y3M9</accession>
<dbReference type="EMBL" id="JACXVP010000007">
    <property type="protein sequence ID" value="KAG5595251.1"/>
    <property type="molecule type" value="Genomic_DNA"/>
</dbReference>
<protein>
    <submittedName>
        <fullName evidence="1">Uncharacterized protein</fullName>
    </submittedName>
</protein>
<sequence>MKIKQPRRKNGRMMELKQARRNIKKKKSRRPIDLRGYCRSISSPVSDHHDTHLFAILVWYAHLDIILF</sequence>
<evidence type="ECO:0000313" key="2">
    <source>
        <dbReference type="Proteomes" id="UP000824120"/>
    </source>
</evidence>
<dbReference type="Proteomes" id="UP000824120">
    <property type="component" value="Chromosome 7"/>
</dbReference>
<keyword evidence="2" id="KW-1185">Reference proteome</keyword>
<comment type="caution">
    <text evidence="1">The sequence shown here is derived from an EMBL/GenBank/DDBJ whole genome shotgun (WGS) entry which is preliminary data.</text>
</comment>